<proteinExistence type="inferred from homology"/>
<feature type="domain" description="Trichome birefringence-like N-terminal" evidence="9">
    <location>
        <begin position="73"/>
        <end position="126"/>
    </location>
</feature>
<evidence type="ECO:0000256" key="7">
    <source>
        <dbReference type="SAM" id="Phobius"/>
    </source>
</evidence>
<gene>
    <name evidence="10" type="ORF">VNO77_35097</name>
</gene>
<feature type="domain" description="Trichome birefringence-like C-terminal" evidence="8">
    <location>
        <begin position="127"/>
        <end position="167"/>
    </location>
</feature>
<evidence type="ECO:0000313" key="10">
    <source>
        <dbReference type="EMBL" id="KAK7316233.1"/>
    </source>
</evidence>
<evidence type="ECO:0000256" key="3">
    <source>
        <dbReference type="ARBA" id="ARBA00022692"/>
    </source>
</evidence>
<keyword evidence="6 7" id="KW-0472">Membrane</keyword>
<comment type="subcellular location">
    <subcellularLocation>
        <location evidence="1">Membrane</location>
        <topology evidence="1">Single-pass membrane protein</topology>
    </subcellularLocation>
</comment>
<dbReference type="PANTHER" id="PTHR32285">
    <property type="entry name" value="PROTEIN TRICHOME BIREFRINGENCE-LIKE 9-RELATED"/>
    <property type="match status" value="1"/>
</dbReference>
<comment type="caution">
    <text evidence="10">The sequence shown here is derived from an EMBL/GenBank/DDBJ whole genome shotgun (WGS) entry which is preliminary data.</text>
</comment>
<dbReference type="EMBL" id="JAYMYQ010000008">
    <property type="protein sequence ID" value="KAK7316233.1"/>
    <property type="molecule type" value="Genomic_DNA"/>
</dbReference>
<dbReference type="Pfam" id="PF13839">
    <property type="entry name" value="PC-Esterase"/>
    <property type="match status" value="1"/>
</dbReference>
<evidence type="ECO:0000256" key="6">
    <source>
        <dbReference type="ARBA" id="ARBA00023136"/>
    </source>
</evidence>
<evidence type="ECO:0000256" key="2">
    <source>
        <dbReference type="ARBA" id="ARBA00007727"/>
    </source>
</evidence>
<accession>A0AAN9Q253</accession>
<reference evidence="10 11" key="1">
    <citation type="submission" date="2024-01" db="EMBL/GenBank/DDBJ databases">
        <title>The genomes of 5 underutilized Papilionoideae crops provide insights into root nodulation and disease resistanc.</title>
        <authorList>
            <person name="Jiang F."/>
        </authorList>
    </citation>
    <scope>NUCLEOTIDE SEQUENCE [LARGE SCALE GENOMIC DNA]</scope>
    <source>
        <strain evidence="10">LVBAO_FW01</strain>
        <tissue evidence="10">Leaves</tissue>
    </source>
</reference>
<dbReference type="PANTHER" id="PTHR32285:SF48">
    <property type="entry name" value="PROTEIN TRICHOME BIREFRINGENCE-LIKE 19"/>
    <property type="match status" value="1"/>
</dbReference>
<dbReference type="Pfam" id="PF14416">
    <property type="entry name" value="PMR5N"/>
    <property type="match status" value="1"/>
</dbReference>
<evidence type="ECO:0000256" key="1">
    <source>
        <dbReference type="ARBA" id="ARBA00004167"/>
    </source>
</evidence>
<dbReference type="Proteomes" id="UP001367508">
    <property type="component" value="Unassembled WGS sequence"/>
</dbReference>
<evidence type="ECO:0000313" key="11">
    <source>
        <dbReference type="Proteomes" id="UP001367508"/>
    </source>
</evidence>
<dbReference type="GO" id="GO:0005794">
    <property type="term" value="C:Golgi apparatus"/>
    <property type="evidence" value="ECO:0007669"/>
    <property type="project" value="TreeGrafter"/>
</dbReference>
<evidence type="ECO:0000259" key="8">
    <source>
        <dbReference type="Pfam" id="PF13839"/>
    </source>
</evidence>
<name>A0AAN9Q253_CANGL</name>
<dbReference type="GO" id="GO:0016020">
    <property type="term" value="C:membrane"/>
    <property type="evidence" value="ECO:0007669"/>
    <property type="project" value="UniProtKB-SubCell"/>
</dbReference>
<evidence type="ECO:0000256" key="5">
    <source>
        <dbReference type="ARBA" id="ARBA00022989"/>
    </source>
</evidence>
<feature type="transmembrane region" description="Helical" evidence="7">
    <location>
        <begin position="22"/>
        <end position="43"/>
    </location>
</feature>
<dbReference type="InterPro" id="IPR025846">
    <property type="entry name" value="TBL_N"/>
</dbReference>
<keyword evidence="4" id="KW-0735">Signal-anchor</keyword>
<keyword evidence="11" id="KW-1185">Reference proteome</keyword>
<protein>
    <recommendedName>
        <fullName evidence="12">Trichome birefringence-like N-terminal domain-containing protein</fullName>
    </recommendedName>
</protein>
<evidence type="ECO:0008006" key="12">
    <source>
        <dbReference type="Google" id="ProtNLM"/>
    </source>
</evidence>
<evidence type="ECO:0000259" key="9">
    <source>
        <dbReference type="Pfam" id="PF14416"/>
    </source>
</evidence>
<dbReference type="AlphaFoldDB" id="A0AAN9Q253"/>
<keyword evidence="5 7" id="KW-1133">Transmembrane helix</keyword>
<dbReference type="InterPro" id="IPR026057">
    <property type="entry name" value="TBL_C"/>
</dbReference>
<evidence type="ECO:0000256" key="4">
    <source>
        <dbReference type="ARBA" id="ARBA00022968"/>
    </source>
</evidence>
<organism evidence="10 11">
    <name type="scientific">Canavalia gladiata</name>
    <name type="common">Sword bean</name>
    <name type="synonym">Dolichos gladiatus</name>
    <dbReference type="NCBI Taxonomy" id="3824"/>
    <lineage>
        <taxon>Eukaryota</taxon>
        <taxon>Viridiplantae</taxon>
        <taxon>Streptophyta</taxon>
        <taxon>Embryophyta</taxon>
        <taxon>Tracheophyta</taxon>
        <taxon>Spermatophyta</taxon>
        <taxon>Magnoliopsida</taxon>
        <taxon>eudicotyledons</taxon>
        <taxon>Gunneridae</taxon>
        <taxon>Pentapetalae</taxon>
        <taxon>rosids</taxon>
        <taxon>fabids</taxon>
        <taxon>Fabales</taxon>
        <taxon>Fabaceae</taxon>
        <taxon>Papilionoideae</taxon>
        <taxon>50 kb inversion clade</taxon>
        <taxon>NPAAA clade</taxon>
        <taxon>indigoferoid/millettioid clade</taxon>
        <taxon>Phaseoleae</taxon>
        <taxon>Canavalia</taxon>
    </lineage>
</organism>
<dbReference type="InterPro" id="IPR029962">
    <property type="entry name" value="TBL"/>
</dbReference>
<comment type="similarity">
    <text evidence="2">Belongs to the PC-esterase family. TBL subfamily.</text>
</comment>
<keyword evidence="3 7" id="KW-0812">Transmembrane</keyword>
<dbReference type="GO" id="GO:0016413">
    <property type="term" value="F:O-acetyltransferase activity"/>
    <property type="evidence" value="ECO:0007669"/>
    <property type="project" value="InterPro"/>
</dbReference>
<sequence>MKFPDFELLYGNNSPKQMIPKVTLLAIVAILIFAVTSLCYPLFGYSSFLKTNKYNHSSSAQNESETLPSTYGKKCDIFSGEWVPNPEAPYYTNTTCWEIHEHQNCMKHGRPDSDFMKWRWKPNECELPLFNPFQFLQIVKGKSMAFVGDSLARNQMQSMICLLSRVSLSSNLSQDLCF</sequence>